<evidence type="ECO:0000313" key="1">
    <source>
        <dbReference type="EMBL" id="AVO26404.1"/>
    </source>
</evidence>
<accession>A0A2S0M4K7</accession>
<dbReference type="Proteomes" id="UP000238358">
    <property type="component" value="Chromosome"/>
</dbReference>
<proteinExistence type="predicted"/>
<dbReference type="AlphaFoldDB" id="A0A2S0M4K7"/>
<organism evidence="1 2">
    <name type="scientific">Megasphaera elsdenii</name>
    <dbReference type="NCBI Taxonomy" id="907"/>
    <lineage>
        <taxon>Bacteria</taxon>
        <taxon>Bacillati</taxon>
        <taxon>Bacillota</taxon>
        <taxon>Negativicutes</taxon>
        <taxon>Veillonellales</taxon>
        <taxon>Veillonellaceae</taxon>
        <taxon>Megasphaera</taxon>
    </lineage>
</organism>
<dbReference type="OrthoDB" id="3035411at2"/>
<protein>
    <submittedName>
        <fullName evidence="1">Uncharacterized protein</fullName>
    </submittedName>
</protein>
<gene>
    <name evidence="1" type="ORF">C6Y28_01500</name>
</gene>
<reference evidence="1 2" key="1">
    <citation type="journal article" date="2018" name="Genome Announc.">
        <title>Complete genomes of two Megasphaera elsdenii strains, NCIMB 702410 and ATCC 25940.</title>
        <authorList>
            <person name="Hatmaker E.A."/>
            <person name="O'Dell K."/>
            <person name="Riley L.A."/>
            <person name="Klingeman D.M."/>
            <person name="Guss A.M."/>
        </authorList>
    </citation>
    <scope>NUCLEOTIDE SEQUENCE [LARGE SCALE GENOMIC DNA]</scope>
    <source>
        <strain evidence="1 2">NCIMB702410</strain>
    </source>
</reference>
<dbReference type="RefSeq" id="WP_027895836.1">
    <property type="nucleotide sequence ID" value="NZ_CP027569.1"/>
</dbReference>
<evidence type="ECO:0000313" key="2">
    <source>
        <dbReference type="Proteomes" id="UP000238358"/>
    </source>
</evidence>
<name>A0A2S0M4K7_MEGEL</name>
<sequence>MHYNEFKVLEIVDNKTLLIDYGFNNRAAAGDVLRIIEKGEPVIIDGVNYGTLDMVKDIVEVVVPYDKFSICRKIIHKAVNPLNPLDALNKTLSQLRPLKVDPSDITNRKIPTPTPIKKGDIAILTKE</sequence>
<dbReference type="EMBL" id="CP027569">
    <property type="protein sequence ID" value="AVO26404.1"/>
    <property type="molecule type" value="Genomic_DNA"/>
</dbReference>